<dbReference type="InterPro" id="IPR051675">
    <property type="entry name" value="Endo/Exo/Phosphatase_dom_1"/>
</dbReference>
<feature type="region of interest" description="Disordered" evidence="1">
    <location>
        <begin position="231"/>
        <end position="277"/>
    </location>
</feature>
<feature type="compositionally biased region" description="Polar residues" evidence="1">
    <location>
        <begin position="150"/>
        <end position="159"/>
    </location>
</feature>
<organism evidence="4 5">
    <name type="scientific">Candidatus Neomicrothrix subdominans</name>
    <dbReference type="NCBI Taxonomy" id="2954438"/>
    <lineage>
        <taxon>Bacteria</taxon>
        <taxon>Bacillati</taxon>
        <taxon>Actinomycetota</taxon>
        <taxon>Acidimicrobiia</taxon>
        <taxon>Acidimicrobiales</taxon>
        <taxon>Microthrixaceae</taxon>
        <taxon>Candidatus Neomicrothrix</taxon>
    </lineage>
</organism>
<reference evidence="4 5" key="1">
    <citation type="submission" date="2020-10" db="EMBL/GenBank/DDBJ databases">
        <title>Connecting structure to function with the recovery of over 1000 high-quality activated sludge metagenome-assembled genomes encoding full-length rRNA genes using long-read sequencing.</title>
        <authorList>
            <person name="Singleton C.M."/>
            <person name="Petriglieri F."/>
            <person name="Kristensen J.M."/>
            <person name="Kirkegaard R.H."/>
            <person name="Michaelsen T.Y."/>
            <person name="Andersen M.H."/>
            <person name="Karst S.M."/>
            <person name="Dueholm M.S."/>
            <person name="Nielsen P.H."/>
            <person name="Albertsen M."/>
        </authorList>
    </citation>
    <scope>NUCLEOTIDE SEQUENCE [LARGE SCALE GENOMIC DNA]</scope>
    <source>
        <strain evidence="4">Lyne_18-Q3-R50-59_MAXAC.006</strain>
    </source>
</reference>
<dbReference type="GO" id="GO:0015627">
    <property type="term" value="C:type II protein secretion system complex"/>
    <property type="evidence" value="ECO:0007669"/>
    <property type="project" value="TreeGrafter"/>
</dbReference>
<gene>
    <name evidence="4" type="ORF">IPN02_17855</name>
</gene>
<dbReference type="Pfam" id="PF12836">
    <property type="entry name" value="HHH_3"/>
    <property type="match status" value="1"/>
</dbReference>
<dbReference type="Gene3D" id="3.10.560.10">
    <property type="entry name" value="Outer membrane lipoprotein wza domain like"/>
    <property type="match status" value="1"/>
</dbReference>
<dbReference type="InterPro" id="IPR004509">
    <property type="entry name" value="Competence_ComEA_HhH"/>
</dbReference>
<evidence type="ECO:0000313" key="4">
    <source>
        <dbReference type="EMBL" id="MBK9298650.1"/>
    </source>
</evidence>
<protein>
    <submittedName>
        <fullName evidence="4">Helix-hairpin-helix domain-containing protein</fullName>
    </submittedName>
</protein>
<dbReference type="PANTHER" id="PTHR21180">
    <property type="entry name" value="ENDONUCLEASE/EXONUCLEASE/PHOSPHATASE FAMILY DOMAIN-CONTAINING PROTEIN 1"/>
    <property type="match status" value="1"/>
</dbReference>
<feature type="domain" description="Helix-hairpin-helix DNA-binding motif class 1" evidence="3">
    <location>
        <begin position="317"/>
        <end position="336"/>
    </location>
</feature>
<proteinExistence type="predicted"/>
<keyword evidence="2" id="KW-0472">Membrane</keyword>
<dbReference type="SMART" id="SM00278">
    <property type="entry name" value="HhH1"/>
    <property type="match status" value="2"/>
</dbReference>
<name>A0A936THB2_9ACTN</name>
<dbReference type="InterPro" id="IPR003583">
    <property type="entry name" value="Hlx-hairpin-Hlx_DNA-bd_motif"/>
</dbReference>
<evidence type="ECO:0000256" key="1">
    <source>
        <dbReference type="SAM" id="MobiDB-lite"/>
    </source>
</evidence>
<keyword evidence="2" id="KW-1133">Transmembrane helix</keyword>
<accession>A0A936THB2</accession>
<evidence type="ECO:0000313" key="5">
    <source>
        <dbReference type="Proteomes" id="UP000727993"/>
    </source>
</evidence>
<feature type="compositionally biased region" description="Low complexity" evidence="1">
    <location>
        <begin position="131"/>
        <end position="149"/>
    </location>
</feature>
<evidence type="ECO:0000259" key="3">
    <source>
        <dbReference type="SMART" id="SM00278"/>
    </source>
</evidence>
<feature type="transmembrane region" description="Helical" evidence="2">
    <location>
        <begin position="68"/>
        <end position="89"/>
    </location>
</feature>
<dbReference type="EMBL" id="JADJZA010000010">
    <property type="protein sequence ID" value="MBK9298650.1"/>
    <property type="molecule type" value="Genomic_DNA"/>
</dbReference>
<dbReference type="SUPFAM" id="SSF47781">
    <property type="entry name" value="RuvA domain 2-like"/>
    <property type="match status" value="1"/>
</dbReference>
<dbReference type="AlphaFoldDB" id="A0A936THB2"/>
<dbReference type="Proteomes" id="UP000727993">
    <property type="component" value="Unassembled WGS sequence"/>
</dbReference>
<feature type="compositionally biased region" description="Gly residues" evidence="1">
    <location>
        <begin position="251"/>
        <end position="274"/>
    </location>
</feature>
<dbReference type="GO" id="GO:0015628">
    <property type="term" value="P:protein secretion by the type II secretion system"/>
    <property type="evidence" value="ECO:0007669"/>
    <property type="project" value="TreeGrafter"/>
</dbReference>
<dbReference type="InterPro" id="IPR019554">
    <property type="entry name" value="Soluble_ligand-bd"/>
</dbReference>
<feature type="domain" description="Helix-hairpin-helix DNA-binding motif class 1" evidence="3">
    <location>
        <begin position="287"/>
        <end position="306"/>
    </location>
</feature>
<dbReference type="GO" id="GO:0006281">
    <property type="term" value="P:DNA repair"/>
    <property type="evidence" value="ECO:0007669"/>
    <property type="project" value="InterPro"/>
</dbReference>
<keyword evidence="2" id="KW-0812">Transmembrane</keyword>
<dbReference type="GO" id="GO:0003677">
    <property type="term" value="F:DNA binding"/>
    <property type="evidence" value="ECO:0007669"/>
    <property type="project" value="InterPro"/>
</dbReference>
<dbReference type="Pfam" id="PF10531">
    <property type="entry name" value="SLBB"/>
    <property type="match status" value="1"/>
</dbReference>
<feature type="region of interest" description="Disordered" evidence="1">
    <location>
        <begin position="1"/>
        <end position="22"/>
    </location>
</feature>
<dbReference type="PANTHER" id="PTHR21180:SF32">
    <property type="entry name" value="ENDONUCLEASE_EXONUCLEASE_PHOSPHATASE FAMILY DOMAIN-CONTAINING PROTEIN 1"/>
    <property type="match status" value="1"/>
</dbReference>
<comment type="caution">
    <text evidence="4">The sequence shown here is derived from an EMBL/GenBank/DDBJ whole genome shotgun (WGS) entry which is preliminary data.</text>
</comment>
<evidence type="ECO:0000256" key="2">
    <source>
        <dbReference type="SAM" id="Phobius"/>
    </source>
</evidence>
<dbReference type="Gene3D" id="1.10.150.320">
    <property type="entry name" value="Photosystem II 12 kDa extrinsic protein"/>
    <property type="match status" value="1"/>
</dbReference>
<sequence length="339" mass="33453">MDDPFDALAPPTGRNRRQGSGAADRFAAWWDRVRQRSGAVGGASAHDPGANPVQTNPVRTNPLLAHALVMRMLAALGIVGVLAVGAWWLSQGRAPPVELPRAPSAAASAEAAGSAPVSSLPAGGSGGAVPAGGSATPPGPATPGNSAAPVSSTAEGADTANSLTPQEVVVHVAGQVHHPGLYTVNAGGRLADAISAAGGVTAQADLDRVNLAEPLIDGARTYIPAVGQIDAPATIPQGGQHPPGAQRPQEGEGGPGSPSGTPGASGEGSAGAPGEGALVNINTADEAVLDELPGVGPVTAEAIVEYRNQVGSFSQVEDLLEVRGIGDAKLEALIDLVTV</sequence>
<dbReference type="NCBIfam" id="TIGR00426">
    <property type="entry name" value="competence protein ComEA helix-hairpin-helix repeat region"/>
    <property type="match status" value="1"/>
</dbReference>
<feature type="region of interest" description="Disordered" evidence="1">
    <location>
        <begin position="115"/>
        <end position="159"/>
    </location>
</feature>
<dbReference type="InterPro" id="IPR010994">
    <property type="entry name" value="RuvA_2-like"/>
</dbReference>